<dbReference type="GO" id="GO:0005829">
    <property type="term" value="C:cytosol"/>
    <property type="evidence" value="ECO:0007669"/>
    <property type="project" value="TreeGrafter"/>
</dbReference>
<dbReference type="OrthoDB" id="8021850at2759"/>
<proteinExistence type="predicted"/>
<protein>
    <submittedName>
        <fullName evidence="3">Osteopetrosis associated transmembrane</fullName>
    </submittedName>
</protein>
<dbReference type="PANTHER" id="PTHR15644:SF2">
    <property type="entry name" value="OSTEOPETROSIS-ASSOCIATED TRANSMEMBRANE PROTEIN 1"/>
    <property type="match status" value="1"/>
</dbReference>
<dbReference type="AlphaFoldDB" id="A0A4Z2DGH9"/>
<feature type="chain" id="PRO_5021425679" evidence="2">
    <location>
        <begin position="24"/>
        <end position="385"/>
    </location>
</feature>
<keyword evidence="4" id="KW-1185">Reference proteome</keyword>
<evidence type="ECO:0000313" key="4">
    <source>
        <dbReference type="Proteomes" id="UP000311919"/>
    </source>
</evidence>
<comment type="caution">
    <text evidence="3">The sequence shown here is derived from an EMBL/GenBank/DDBJ whole genome shotgun (WGS) entry which is preliminary data.</text>
</comment>
<keyword evidence="2" id="KW-0732">Signal</keyword>
<dbReference type="STRING" id="6182.A0A4Z2DGH9"/>
<keyword evidence="1" id="KW-1133">Transmembrane helix</keyword>
<organism evidence="3 4">
    <name type="scientific">Schistosoma japonicum</name>
    <name type="common">Blood fluke</name>
    <dbReference type="NCBI Taxonomy" id="6182"/>
    <lineage>
        <taxon>Eukaryota</taxon>
        <taxon>Metazoa</taxon>
        <taxon>Spiralia</taxon>
        <taxon>Lophotrochozoa</taxon>
        <taxon>Platyhelminthes</taxon>
        <taxon>Trematoda</taxon>
        <taxon>Digenea</taxon>
        <taxon>Strigeidida</taxon>
        <taxon>Schistosomatoidea</taxon>
        <taxon>Schistosomatidae</taxon>
        <taxon>Schistosoma</taxon>
    </lineage>
</organism>
<dbReference type="Pfam" id="PF09777">
    <property type="entry name" value="OSTMP1"/>
    <property type="match status" value="1"/>
</dbReference>
<dbReference type="Proteomes" id="UP000311919">
    <property type="component" value="Unassembled WGS sequence"/>
</dbReference>
<evidence type="ECO:0000256" key="2">
    <source>
        <dbReference type="SAM" id="SignalP"/>
    </source>
</evidence>
<name>A0A4Z2DGH9_SCHJA</name>
<feature type="signal peptide" evidence="2">
    <location>
        <begin position="1"/>
        <end position="23"/>
    </location>
</feature>
<evidence type="ECO:0000313" key="3">
    <source>
        <dbReference type="EMBL" id="TNN15577.1"/>
    </source>
</evidence>
<keyword evidence="1" id="KW-0472">Membrane</keyword>
<evidence type="ECO:0000256" key="1">
    <source>
        <dbReference type="SAM" id="Phobius"/>
    </source>
</evidence>
<gene>
    <name evidence="3" type="ORF">EWB00_001173</name>
</gene>
<feature type="transmembrane region" description="Helical" evidence="1">
    <location>
        <begin position="277"/>
        <end position="297"/>
    </location>
</feature>
<accession>A0A4Z2DGH9</accession>
<keyword evidence="1 3" id="KW-0812">Transmembrane</keyword>
<dbReference type="EMBL" id="SKCS01000145">
    <property type="protein sequence ID" value="TNN15577.1"/>
    <property type="molecule type" value="Genomic_DNA"/>
</dbReference>
<dbReference type="InterPro" id="IPR019172">
    <property type="entry name" value="Osteopetrosis-assoc_TM_1"/>
</dbReference>
<sequence length="385" mass="44161">MEHTNSLKAVILVLGILLKMYSSLKNSSTEVNDVCIEYRENVSIYVKDIIYNMSTKTAPVSYCGWCSETVHKLRIALEEHKAYNSDGTACVDLLANTEKGTIDSVDFIFDKWNRSFCSHCLEGSSNQNIGKLADSSHNIECSKHHLCMDSLYNLKVYNDKVRTFFDKLDDVLSCFMRFINNSNISILNVLNFPSPSTLNISSMVCRNCSVAYYSLLDFYTNTLLRYNSLDGWHQNVYSKEYSSYRFAVCLDVQNAVNRTQWAWHNLFKCRTEEISPIGFFLPLLVCIVFLIIFHSLAQSVCRYPVHLMVYRPKRVEPTVRSQQRLLSTSSVTRGQMSLIRSYGSIRSVVENSSMDPNIITKHYSHPDSLFDNRTILLQTTQTSDQ</sequence>
<dbReference type="PANTHER" id="PTHR15644">
    <property type="entry name" value="OSTEOPETROSIS ASSOCIATED TRANSMEMBRANE PROTEIN 1"/>
    <property type="match status" value="1"/>
</dbReference>
<reference evidence="3 4" key="1">
    <citation type="submission" date="2019-03" db="EMBL/GenBank/DDBJ databases">
        <title>An improved genome assembly of the fluke Schistosoma japonicum.</title>
        <authorList>
            <person name="Hu W."/>
            <person name="Luo F."/>
            <person name="Yin M."/>
            <person name="Mo X."/>
            <person name="Sun C."/>
            <person name="Wu Q."/>
            <person name="Zhu B."/>
            <person name="Xiang M."/>
            <person name="Wang J."/>
            <person name="Wang Y."/>
            <person name="Zhang T."/>
            <person name="Xu B."/>
            <person name="Zheng H."/>
            <person name="Feng Z."/>
        </authorList>
    </citation>
    <scope>NUCLEOTIDE SEQUENCE [LARGE SCALE GENOMIC DNA]</scope>
    <source>
        <strain evidence="3">HuSjv2</strain>
        <tissue evidence="3">Worms</tissue>
    </source>
</reference>